<dbReference type="EC" id="2.3.1.225" evidence="10"/>
<evidence type="ECO:0000256" key="10">
    <source>
        <dbReference type="RuleBase" id="RU079119"/>
    </source>
</evidence>
<comment type="subcellular location">
    <subcellularLocation>
        <location evidence="1">Membrane</location>
        <topology evidence="1">Multi-pass membrane protein</topology>
    </subcellularLocation>
</comment>
<feature type="compositionally biased region" description="Polar residues" evidence="11">
    <location>
        <begin position="812"/>
        <end position="826"/>
    </location>
</feature>
<feature type="compositionally biased region" description="Basic and acidic residues" evidence="11">
    <location>
        <begin position="347"/>
        <end position="358"/>
    </location>
</feature>
<dbReference type="GO" id="GO:0005783">
    <property type="term" value="C:endoplasmic reticulum"/>
    <property type="evidence" value="ECO:0007669"/>
    <property type="project" value="TreeGrafter"/>
</dbReference>
<protein>
    <recommendedName>
        <fullName evidence="10">Palmitoyltransferase</fullName>
        <ecNumber evidence="10">2.3.1.225</ecNumber>
    </recommendedName>
</protein>
<feature type="region of interest" description="Disordered" evidence="11">
    <location>
        <begin position="1"/>
        <end position="182"/>
    </location>
</feature>
<feature type="transmembrane region" description="Helical" evidence="10">
    <location>
        <begin position="469"/>
        <end position="494"/>
    </location>
</feature>
<evidence type="ECO:0000256" key="2">
    <source>
        <dbReference type="ARBA" id="ARBA00022679"/>
    </source>
</evidence>
<feature type="compositionally biased region" description="Basic and acidic residues" evidence="11">
    <location>
        <begin position="793"/>
        <end position="811"/>
    </location>
</feature>
<comment type="similarity">
    <text evidence="10">Belongs to the DHHC palmitoyltransferase family.</text>
</comment>
<feature type="domain" description="Palmitoyltransferase DHHC" evidence="12">
    <location>
        <begin position="565"/>
        <end position="691"/>
    </location>
</feature>
<feature type="compositionally biased region" description="Low complexity" evidence="11">
    <location>
        <begin position="261"/>
        <end position="275"/>
    </location>
</feature>
<feature type="region of interest" description="Disordered" evidence="11">
    <location>
        <begin position="197"/>
        <end position="237"/>
    </location>
</feature>
<feature type="compositionally biased region" description="Polar residues" evidence="11">
    <location>
        <begin position="160"/>
        <end position="171"/>
    </location>
</feature>
<evidence type="ECO:0000256" key="6">
    <source>
        <dbReference type="ARBA" id="ARBA00023139"/>
    </source>
</evidence>
<dbReference type="OrthoDB" id="9909019at2759"/>
<gene>
    <name evidence="13" type="ORF">PIIN_02318</name>
</gene>
<dbReference type="STRING" id="1109443.G4TAX0"/>
<dbReference type="eggNOG" id="KOG1311">
    <property type="taxonomic scope" value="Eukaryota"/>
</dbReference>
<proteinExistence type="inferred from homology"/>
<keyword evidence="8 10" id="KW-0012">Acyltransferase</keyword>
<dbReference type="EMBL" id="CAFZ01000033">
    <property type="protein sequence ID" value="CCA68454.1"/>
    <property type="molecule type" value="Genomic_DNA"/>
</dbReference>
<evidence type="ECO:0000259" key="12">
    <source>
        <dbReference type="Pfam" id="PF01529"/>
    </source>
</evidence>
<keyword evidence="4 10" id="KW-1133">Transmembrane helix</keyword>
<comment type="catalytic activity">
    <reaction evidence="9 10">
        <text>L-cysteinyl-[protein] + hexadecanoyl-CoA = S-hexadecanoyl-L-cysteinyl-[protein] + CoA</text>
        <dbReference type="Rhea" id="RHEA:36683"/>
        <dbReference type="Rhea" id="RHEA-COMP:10131"/>
        <dbReference type="Rhea" id="RHEA-COMP:11032"/>
        <dbReference type="ChEBI" id="CHEBI:29950"/>
        <dbReference type="ChEBI" id="CHEBI:57287"/>
        <dbReference type="ChEBI" id="CHEBI:57379"/>
        <dbReference type="ChEBI" id="CHEBI:74151"/>
        <dbReference type="EC" id="2.3.1.225"/>
    </reaction>
</comment>
<comment type="caution">
    <text evidence="13">The sequence shown here is derived from an EMBL/GenBank/DDBJ whole genome shotgun (WGS) entry which is preliminary data.</text>
</comment>
<feature type="region of interest" description="Disordered" evidence="11">
    <location>
        <begin position="786"/>
        <end position="826"/>
    </location>
</feature>
<evidence type="ECO:0000256" key="8">
    <source>
        <dbReference type="ARBA" id="ARBA00023315"/>
    </source>
</evidence>
<keyword evidence="6" id="KW-0564">Palmitate</keyword>
<dbReference type="GO" id="GO:0016020">
    <property type="term" value="C:membrane"/>
    <property type="evidence" value="ECO:0007669"/>
    <property type="project" value="UniProtKB-SubCell"/>
</dbReference>
<evidence type="ECO:0000313" key="14">
    <source>
        <dbReference type="Proteomes" id="UP000007148"/>
    </source>
</evidence>
<dbReference type="Pfam" id="PF01529">
    <property type="entry name" value="DHHC"/>
    <property type="match status" value="1"/>
</dbReference>
<dbReference type="AlphaFoldDB" id="G4TAX0"/>
<evidence type="ECO:0000313" key="13">
    <source>
        <dbReference type="EMBL" id="CCA68454.1"/>
    </source>
</evidence>
<evidence type="ECO:0000256" key="7">
    <source>
        <dbReference type="ARBA" id="ARBA00023288"/>
    </source>
</evidence>
<accession>G4TAX0</accession>
<dbReference type="PROSITE" id="PS50216">
    <property type="entry name" value="DHHC"/>
    <property type="match status" value="1"/>
</dbReference>
<keyword evidence="14" id="KW-1185">Reference proteome</keyword>
<dbReference type="GO" id="GO:0006612">
    <property type="term" value="P:protein targeting to membrane"/>
    <property type="evidence" value="ECO:0007669"/>
    <property type="project" value="TreeGrafter"/>
</dbReference>
<feature type="transmembrane region" description="Helical" evidence="10">
    <location>
        <begin position="500"/>
        <end position="521"/>
    </location>
</feature>
<feature type="transmembrane region" description="Helical" evidence="10">
    <location>
        <begin position="655"/>
        <end position="674"/>
    </location>
</feature>
<reference evidence="13 14" key="1">
    <citation type="journal article" date="2011" name="PLoS Pathog.">
        <title>Endophytic Life Strategies Decoded by Genome and Transcriptome Analyses of the Mutualistic Root Symbiont Piriformospora indica.</title>
        <authorList>
            <person name="Zuccaro A."/>
            <person name="Lahrmann U."/>
            <person name="Guldener U."/>
            <person name="Langen G."/>
            <person name="Pfiffi S."/>
            <person name="Biedenkopf D."/>
            <person name="Wong P."/>
            <person name="Samans B."/>
            <person name="Grimm C."/>
            <person name="Basiewicz M."/>
            <person name="Murat C."/>
            <person name="Martin F."/>
            <person name="Kogel K.H."/>
        </authorList>
    </citation>
    <scope>NUCLEOTIDE SEQUENCE [LARGE SCALE GENOMIC DNA]</scope>
    <source>
        <strain evidence="13 14">DSM 11827</strain>
    </source>
</reference>
<keyword evidence="3 10" id="KW-0812">Transmembrane</keyword>
<keyword evidence="7" id="KW-0449">Lipoprotein</keyword>
<feature type="transmembrane region" description="Helical" evidence="10">
    <location>
        <begin position="610"/>
        <end position="635"/>
    </location>
</feature>
<feature type="region of interest" description="Disordered" evidence="11">
    <location>
        <begin position="255"/>
        <end position="399"/>
    </location>
</feature>
<dbReference type="InterPro" id="IPR001594">
    <property type="entry name" value="Palmitoyltrfase_DHHC"/>
</dbReference>
<dbReference type="HOGENOM" id="CLU_016096_0_0_1"/>
<feature type="compositionally biased region" description="Low complexity" evidence="11">
    <location>
        <begin position="23"/>
        <end position="65"/>
    </location>
</feature>
<evidence type="ECO:0000256" key="9">
    <source>
        <dbReference type="ARBA" id="ARBA00048048"/>
    </source>
</evidence>
<dbReference type="GO" id="GO:0005794">
    <property type="term" value="C:Golgi apparatus"/>
    <property type="evidence" value="ECO:0007669"/>
    <property type="project" value="TreeGrafter"/>
</dbReference>
<feature type="compositionally biased region" description="Polar residues" evidence="11">
    <location>
        <begin position="136"/>
        <end position="145"/>
    </location>
</feature>
<feature type="compositionally biased region" description="Polar residues" evidence="11">
    <location>
        <begin position="12"/>
        <end position="22"/>
    </location>
</feature>
<dbReference type="PANTHER" id="PTHR22883">
    <property type="entry name" value="ZINC FINGER DHHC DOMAIN CONTAINING PROTEIN"/>
    <property type="match status" value="1"/>
</dbReference>
<sequence>MTEPVVEPPSLPSTSKRTVVQITTTEMSSSGAGMSSATTNKSSSPPVSPSSVSASLSGGNVSSGGTQHTFYKPRATTTASARRSRAESLTNSLSGGIAGPLSGANYPPSASSMSRPHSFSRSRPPSTSYMPIHPSPSASPSQTHTGAILPPASFFHPKQPSINSPTSTNFPHDSRPPPLNANNVYAPARVSAYGGGGGYRHAGGRPSSGISTGSSTTGGGGNLHLSSSTGVPLVSSASSHAREHGLIMLPLSHIHSRNSDGSTSGPDVSSYSDSSQGRRRLSAHGTATRVKPSREALLPIGEKDTLSGNSTGKTSPAGAVRSSLEKIFRRATTSSERDRNEVTNTKEGTKPAMHEHARAASSLSVRLRRQSSARSPNLRENAEEVKVNVEPPSDPPRAQEPLQALTEASHTTPVAAEVEETQIEGQGFEGVALDGQRFTYGPRHNWEEHPSRNTFFLGGRLLTGGDSPLAFLFSISVVFAIGGVWFGTTAVWWWKYKSPAVAAVGAYMCLVTIASMFATALRDPGILPRDLDMDPPYPSSPPSDGGPRVPLPRDLRVRSGAVRVKYCTTCKIYRPPRSSHCKLCDNCVEGCDHHCPWVNNCIGRRNYTSFFTFLFFANLTLLLVIITSAFHLLLLIRRHTVVNFVAALKTAPGSAAAFVMSILVLGPVAALFFYHVRLMLLNITTIEQVRNQAHRSLIPGPLPANPFTLNRWYRNLGYLMCRPVTYSYIEGPALVKHDHRLPNPGHKRVSRNMIGETGYGSEGLDHHPSYEVQSARYTISQQQYPDSSIWKGDSNHEMSDLHASGKTDTGRDSTTGAVTRSTWDHD</sequence>
<keyword evidence="2 10" id="KW-0808">Transferase</keyword>
<dbReference type="Proteomes" id="UP000007148">
    <property type="component" value="Unassembled WGS sequence"/>
</dbReference>
<name>G4TAX0_SERID</name>
<dbReference type="InParanoid" id="G4TAX0"/>
<feature type="compositionally biased region" description="Low complexity" evidence="11">
    <location>
        <begin position="107"/>
        <end position="128"/>
    </location>
</feature>
<dbReference type="PANTHER" id="PTHR22883:SF488">
    <property type="entry name" value="PALMITOYLTRANSFERASE"/>
    <property type="match status" value="1"/>
</dbReference>
<feature type="compositionally biased region" description="Pro residues" evidence="11">
    <location>
        <begin position="1"/>
        <end position="11"/>
    </location>
</feature>
<feature type="compositionally biased region" description="Low complexity" evidence="11">
    <location>
        <begin position="204"/>
        <end position="215"/>
    </location>
</feature>
<dbReference type="InterPro" id="IPR039859">
    <property type="entry name" value="PFA4/ZDH16/20/ERF2-like"/>
</dbReference>
<evidence type="ECO:0000256" key="4">
    <source>
        <dbReference type="ARBA" id="ARBA00022989"/>
    </source>
</evidence>
<dbReference type="GO" id="GO:0019706">
    <property type="term" value="F:protein-cysteine S-palmitoyltransferase activity"/>
    <property type="evidence" value="ECO:0007669"/>
    <property type="project" value="UniProtKB-EC"/>
</dbReference>
<comment type="domain">
    <text evidence="10">The DHHC domain is required for palmitoyltransferase activity.</text>
</comment>
<keyword evidence="5 10" id="KW-0472">Membrane</keyword>
<evidence type="ECO:0000256" key="3">
    <source>
        <dbReference type="ARBA" id="ARBA00022692"/>
    </source>
</evidence>
<evidence type="ECO:0000256" key="5">
    <source>
        <dbReference type="ARBA" id="ARBA00023136"/>
    </source>
</evidence>
<evidence type="ECO:0000256" key="11">
    <source>
        <dbReference type="SAM" id="MobiDB-lite"/>
    </source>
</evidence>
<evidence type="ECO:0000256" key="1">
    <source>
        <dbReference type="ARBA" id="ARBA00004141"/>
    </source>
</evidence>
<organism evidence="13 14">
    <name type="scientific">Serendipita indica (strain DSM 11827)</name>
    <name type="common">Root endophyte fungus</name>
    <name type="synonym">Piriformospora indica</name>
    <dbReference type="NCBI Taxonomy" id="1109443"/>
    <lineage>
        <taxon>Eukaryota</taxon>
        <taxon>Fungi</taxon>
        <taxon>Dikarya</taxon>
        <taxon>Basidiomycota</taxon>
        <taxon>Agaricomycotina</taxon>
        <taxon>Agaricomycetes</taxon>
        <taxon>Sebacinales</taxon>
        <taxon>Serendipitaceae</taxon>
        <taxon>Serendipita</taxon>
    </lineage>
</organism>